<feature type="domain" description="Cyclin-like" evidence="2">
    <location>
        <begin position="23"/>
        <end position="107"/>
    </location>
</feature>
<dbReference type="InterPro" id="IPR036915">
    <property type="entry name" value="Cyclin-like_sf"/>
</dbReference>
<dbReference type="AlphaFoldDB" id="A0A1R0GW75"/>
<comment type="caution">
    <text evidence="3">The sequence shown here is derived from an EMBL/GenBank/DDBJ whole genome shotgun (WGS) entry which is preliminary data.</text>
</comment>
<reference evidence="3 4" key="1">
    <citation type="journal article" date="2016" name="Mol. Biol. Evol.">
        <title>Genome-Wide Survey of Gut Fungi (Harpellales) Reveals the First Horizontally Transferred Ubiquitin Gene from a Mosquito Host.</title>
        <authorList>
            <person name="Wang Y."/>
            <person name="White M.M."/>
            <person name="Kvist S."/>
            <person name="Moncalvo J.M."/>
        </authorList>
    </citation>
    <scope>NUCLEOTIDE SEQUENCE [LARGE SCALE GENOMIC DNA]</scope>
    <source>
        <strain evidence="3 4">ALG-7-W6</strain>
    </source>
</reference>
<dbReference type="InterPro" id="IPR013763">
    <property type="entry name" value="Cyclin-like_dom"/>
</dbReference>
<protein>
    <submittedName>
        <fullName evidence="3">Cyclin-L1</fullName>
    </submittedName>
</protein>
<dbReference type="Proteomes" id="UP000187455">
    <property type="component" value="Unassembled WGS sequence"/>
</dbReference>
<dbReference type="GO" id="GO:0016538">
    <property type="term" value="F:cyclin-dependent protein serine/threonine kinase regulator activity"/>
    <property type="evidence" value="ECO:0007669"/>
    <property type="project" value="InterPro"/>
</dbReference>
<evidence type="ECO:0000259" key="2">
    <source>
        <dbReference type="SMART" id="SM00385"/>
    </source>
</evidence>
<feature type="region of interest" description="Disordered" evidence="1">
    <location>
        <begin position="183"/>
        <end position="233"/>
    </location>
</feature>
<dbReference type="SUPFAM" id="SSF47954">
    <property type="entry name" value="Cyclin-like"/>
    <property type="match status" value="1"/>
</dbReference>
<proteinExistence type="predicted"/>
<dbReference type="PANTHER" id="PTHR10026">
    <property type="entry name" value="CYCLIN"/>
    <property type="match status" value="1"/>
</dbReference>
<organism evidence="3 4">
    <name type="scientific">Smittium mucronatum</name>
    <dbReference type="NCBI Taxonomy" id="133383"/>
    <lineage>
        <taxon>Eukaryota</taxon>
        <taxon>Fungi</taxon>
        <taxon>Fungi incertae sedis</taxon>
        <taxon>Zoopagomycota</taxon>
        <taxon>Kickxellomycotina</taxon>
        <taxon>Harpellomycetes</taxon>
        <taxon>Harpellales</taxon>
        <taxon>Legeriomycetaceae</taxon>
        <taxon>Smittium</taxon>
    </lineage>
</organism>
<dbReference type="Gene3D" id="1.10.472.10">
    <property type="entry name" value="Cyclin-like"/>
    <property type="match status" value="1"/>
</dbReference>
<dbReference type="GO" id="GO:0006357">
    <property type="term" value="P:regulation of transcription by RNA polymerase II"/>
    <property type="evidence" value="ECO:0007669"/>
    <property type="project" value="InterPro"/>
</dbReference>
<dbReference type="EMBL" id="LSSL01002712">
    <property type="protein sequence ID" value="OLY81154.1"/>
    <property type="molecule type" value="Genomic_DNA"/>
</dbReference>
<gene>
    <name evidence="3" type="ORF">AYI68_g4746</name>
</gene>
<dbReference type="InterPro" id="IPR043198">
    <property type="entry name" value="Cyclin/Ssn8"/>
</dbReference>
<evidence type="ECO:0000256" key="1">
    <source>
        <dbReference type="SAM" id="MobiDB-lite"/>
    </source>
</evidence>
<evidence type="ECO:0000313" key="4">
    <source>
        <dbReference type="Proteomes" id="UP000187455"/>
    </source>
</evidence>
<dbReference type="SMART" id="SM00385">
    <property type="entry name" value="CYCLIN"/>
    <property type="match status" value="1"/>
</dbReference>
<sequence length="261" mass="29614">MVKAEMIILRNLGFNVQVQLPYGLMINYLQSLDLINNPQVPQLAWNYLNDALLTRVYTIFQPHVVACSAIYLAAKKHEVELPSEPSWFEIFDTSETELLIGCKMILSVYESEIPKIAPIDRKELDLYVDGKLESHILQLREDLLKKEAKESMKSRIPTFNEFPNRPGFEKAAISERERIIEKINSNRPNNTQSSRSNFENSETLSSKHESASSKVNHLGGKRQGSRRISGEGVGVHTVGHHDVKKIHGHGHGLVRTPDHLE</sequence>
<accession>A0A1R0GW75</accession>
<dbReference type="OrthoDB" id="10264655at2759"/>
<evidence type="ECO:0000313" key="3">
    <source>
        <dbReference type="EMBL" id="OLY81154.1"/>
    </source>
</evidence>
<feature type="compositionally biased region" description="Polar residues" evidence="1">
    <location>
        <begin position="183"/>
        <end position="204"/>
    </location>
</feature>
<dbReference type="CDD" id="cd20533">
    <property type="entry name" value="CYCLIN_CCNL_rpt2"/>
    <property type="match status" value="1"/>
</dbReference>
<dbReference type="STRING" id="133383.A0A1R0GW75"/>
<name>A0A1R0GW75_9FUNG</name>
<keyword evidence="4" id="KW-1185">Reference proteome</keyword>